<name>A0A8S1NAM9_9CILI</name>
<evidence type="ECO:0000256" key="1">
    <source>
        <dbReference type="SAM" id="Coils"/>
    </source>
</evidence>
<comment type="caution">
    <text evidence="2">The sequence shown here is derived from an EMBL/GenBank/DDBJ whole genome shotgun (WGS) entry which is preliminary data.</text>
</comment>
<organism evidence="2 3">
    <name type="scientific">Paramecium sonneborni</name>
    <dbReference type="NCBI Taxonomy" id="65129"/>
    <lineage>
        <taxon>Eukaryota</taxon>
        <taxon>Sar</taxon>
        <taxon>Alveolata</taxon>
        <taxon>Ciliophora</taxon>
        <taxon>Intramacronucleata</taxon>
        <taxon>Oligohymenophorea</taxon>
        <taxon>Peniculida</taxon>
        <taxon>Parameciidae</taxon>
        <taxon>Paramecium</taxon>
    </lineage>
</organism>
<keyword evidence="1" id="KW-0175">Coiled coil</keyword>
<evidence type="ECO:0000313" key="2">
    <source>
        <dbReference type="EMBL" id="CAD8089688.1"/>
    </source>
</evidence>
<accession>A0A8S1NAM9</accession>
<sequence>MKQIKKFNKLNNKMNNNNLLKISQNKMLNHQRIQFREVENKLKNQQNKEMHFLQKVENWLKNNKNQKYNNNKSQNNQNKMKMKKKKIINLFHVKIFLAS</sequence>
<dbReference type="Proteomes" id="UP000692954">
    <property type="component" value="Unassembled WGS sequence"/>
</dbReference>
<evidence type="ECO:0000313" key="3">
    <source>
        <dbReference type="Proteomes" id="UP000692954"/>
    </source>
</evidence>
<dbReference type="EMBL" id="CAJJDN010000054">
    <property type="protein sequence ID" value="CAD8089688.1"/>
    <property type="molecule type" value="Genomic_DNA"/>
</dbReference>
<dbReference type="AlphaFoldDB" id="A0A8S1NAM9"/>
<reference evidence="2" key="1">
    <citation type="submission" date="2021-01" db="EMBL/GenBank/DDBJ databases">
        <authorList>
            <consortium name="Genoscope - CEA"/>
            <person name="William W."/>
        </authorList>
    </citation>
    <scope>NUCLEOTIDE SEQUENCE</scope>
</reference>
<gene>
    <name evidence="2" type="ORF">PSON_ATCC_30995.1.T0540259</name>
</gene>
<proteinExistence type="predicted"/>
<protein>
    <submittedName>
        <fullName evidence="2">Uncharacterized protein</fullName>
    </submittedName>
</protein>
<feature type="coiled-coil region" evidence="1">
    <location>
        <begin position="28"/>
        <end position="85"/>
    </location>
</feature>
<keyword evidence="3" id="KW-1185">Reference proteome</keyword>